<name>A0ABT5TWC8_9MICO</name>
<dbReference type="InterPro" id="IPR050055">
    <property type="entry name" value="EF-Tu_GTPase"/>
</dbReference>
<evidence type="ECO:0000313" key="2">
    <source>
        <dbReference type="EMBL" id="MDD9206345.1"/>
    </source>
</evidence>
<sequence length="865" mass="90360">MPFRLTVTESFSITGRGLVVTGVVDGGPVQVDQKVWVRPPSGNDRIVVVAGITVDRRNVPRAEPGDEAGLLLHGVKPLILGPDGGIPPGSVLETVAVSPDPDPEPGPDLDDLKLDERPTALPLLLLPLRLETSFHGTTLRIRAFPDQVHVDSHDPRLTDDEVAAGRAYLRARSAGTPPDEVRTDLESTLGPARAAVVAERADADGEAGLRAEAAGALDRRAVARGLPHKLIAHGRSGRRTFTAEGRPIPAEVPIAPADGDTTRPGTGGPLDWMVDYAAAERLGLALTMQLDDAAATDGLDRLYVVGLDADEDGHHRFAELVHAHARTDGAATLAPLTSTKGSPQNPPPWADDGGTAPRRLGRALGLTEDLTLTRPPAPDPGTLTGDLASIVWEAALRPALGELYGARPDVLDRARDIFVHRIHPFGPYVTLQLGDQPYATAPVLARTRQRGDADLGAVGEAIRAALPTVAATAEATRADVRSGGGYPWMLDTLQRSPVGQQWRLRTLTAAEAYLTPLARGAGSAAATTVSDALFGALRAGRNLLTELGLRVDGDARVVSAIGDGATPLVCGPLVAPGAAEDHRGAPVADAGIEQLLTDPEFWALRMKQVEHEDTPTDTEPEPLLRLLAENAVLLALADLAQAEDLAGSDSALADLLATGEAVLPDKVVRLRARLAAAAERTTDGGLTGLVRTLRPRTREGAARLRHLQELVTALTRVNAGPAGAVHAALAAVLDCVATRADAWLVAEAEDALAADRRAGRDGVALGAWGMVQDVRPGAGQAPTRHGSAPSQELATTLGLLHRARRGLAGTGLDAAVRADLSGPRVAEAREILALLAQGRPIDAALSRRVAEKLNAAGRGPVMTAV</sequence>
<comment type="caution">
    <text evidence="2">The sequence shown here is derived from an EMBL/GenBank/DDBJ whole genome shotgun (WGS) entry which is preliminary data.</text>
</comment>
<dbReference type="PANTHER" id="PTHR43721:SF9">
    <property type="entry name" value="GTP-BINDING PROTEIN 1"/>
    <property type="match status" value="1"/>
</dbReference>
<evidence type="ECO:0000313" key="3">
    <source>
        <dbReference type="Proteomes" id="UP001165561"/>
    </source>
</evidence>
<dbReference type="InterPro" id="IPR009000">
    <property type="entry name" value="Transl_B-barrel_sf"/>
</dbReference>
<accession>A0ABT5TWC8</accession>
<gene>
    <name evidence="2" type="ORF">PU560_07670</name>
</gene>
<protein>
    <submittedName>
        <fullName evidence="2">Uncharacterized protein</fullName>
    </submittedName>
</protein>
<dbReference type="Gene3D" id="2.40.30.10">
    <property type="entry name" value="Translation factors"/>
    <property type="match status" value="1"/>
</dbReference>
<feature type="non-terminal residue" evidence="2">
    <location>
        <position position="865"/>
    </location>
</feature>
<feature type="region of interest" description="Disordered" evidence="1">
    <location>
        <begin position="334"/>
        <end position="358"/>
    </location>
</feature>
<reference evidence="2" key="1">
    <citation type="submission" date="2023-02" db="EMBL/GenBank/DDBJ databases">
        <title>Georgenia sp.10Sc9-8, isolated from a soil sample collected from the Taklamakan desert.</title>
        <authorList>
            <person name="Liu S."/>
        </authorList>
    </citation>
    <scope>NUCLEOTIDE SEQUENCE</scope>
    <source>
        <strain evidence="2">10Sc9-8</strain>
    </source>
</reference>
<dbReference type="SUPFAM" id="SSF50447">
    <property type="entry name" value="Translation proteins"/>
    <property type="match status" value="1"/>
</dbReference>
<evidence type="ECO:0000256" key="1">
    <source>
        <dbReference type="SAM" id="MobiDB-lite"/>
    </source>
</evidence>
<keyword evidence="3" id="KW-1185">Reference proteome</keyword>
<organism evidence="2 3">
    <name type="scientific">Georgenia halotolerans</name>
    <dbReference type="NCBI Taxonomy" id="3028317"/>
    <lineage>
        <taxon>Bacteria</taxon>
        <taxon>Bacillati</taxon>
        <taxon>Actinomycetota</taxon>
        <taxon>Actinomycetes</taxon>
        <taxon>Micrococcales</taxon>
        <taxon>Bogoriellaceae</taxon>
        <taxon>Georgenia</taxon>
    </lineage>
</organism>
<dbReference type="EMBL" id="JARACI010000856">
    <property type="protein sequence ID" value="MDD9206345.1"/>
    <property type="molecule type" value="Genomic_DNA"/>
</dbReference>
<dbReference type="PANTHER" id="PTHR43721">
    <property type="entry name" value="ELONGATION FACTOR TU-RELATED"/>
    <property type="match status" value="1"/>
</dbReference>
<proteinExistence type="predicted"/>
<dbReference type="Proteomes" id="UP001165561">
    <property type="component" value="Unassembled WGS sequence"/>
</dbReference>